<comment type="caution">
    <text evidence="1">The sequence shown here is derived from an EMBL/GenBank/DDBJ whole genome shotgun (WGS) entry which is preliminary data.</text>
</comment>
<name>A0A1Q9LKP2_9PSEU</name>
<organism evidence="1 2">
    <name type="scientific">Actinokineospora bangkokensis</name>
    <dbReference type="NCBI Taxonomy" id="1193682"/>
    <lineage>
        <taxon>Bacteria</taxon>
        <taxon>Bacillati</taxon>
        <taxon>Actinomycetota</taxon>
        <taxon>Actinomycetes</taxon>
        <taxon>Pseudonocardiales</taxon>
        <taxon>Pseudonocardiaceae</taxon>
        <taxon>Actinokineospora</taxon>
    </lineage>
</organism>
<protein>
    <submittedName>
        <fullName evidence="1">Uncharacterized protein</fullName>
    </submittedName>
</protein>
<dbReference type="EMBL" id="MKQR01000016">
    <property type="protein sequence ID" value="OLR92565.1"/>
    <property type="molecule type" value="Genomic_DNA"/>
</dbReference>
<keyword evidence="2" id="KW-1185">Reference proteome</keyword>
<dbReference type="AlphaFoldDB" id="A0A1Q9LKP2"/>
<sequence length="88" mass="9776">MFVPVDFTDREMSYWAAENAAISARLEEIITACAGGRGTPALVEEWVELTARLKAVGYRVEGLAARRQRAFLCRWRDGVGEDRGGELS</sequence>
<proteinExistence type="predicted"/>
<reference evidence="1 2" key="1">
    <citation type="submission" date="2016-10" db="EMBL/GenBank/DDBJ databases">
        <title>The Draft Genome Sequence of Actinokineospora bangkokensis 44EHWT reveals the biosynthetic pathway of antifungal compounds Thailandins with unusual extender unit butylmalonyl-CoA.</title>
        <authorList>
            <person name="Greule A."/>
            <person name="Intra B."/>
            <person name="Flemming S."/>
            <person name="Rommel M.G."/>
            <person name="Panbangred W."/>
            <person name="Bechthold A."/>
        </authorList>
    </citation>
    <scope>NUCLEOTIDE SEQUENCE [LARGE SCALE GENOMIC DNA]</scope>
    <source>
        <strain evidence="1 2">44EHW</strain>
    </source>
</reference>
<dbReference type="STRING" id="1193682.BJP25_21140"/>
<evidence type="ECO:0000313" key="1">
    <source>
        <dbReference type="EMBL" id="OLR92565.1"/>
    </source>
</evidence>
<accession>A0A1Q9LKP2</accession>
<gene>
    <name evidence="1" type="ORF">BJP25_21140</name>
</gene>
<evidence type="ECO:0000313" key="2">
    <source>
        <dbReference type="Proteomes" id="UP000186040"/>
    </source>
</evidence>
<dbReference type="Proteomes" id="UP000186040">
    <property type="component" value="Unassembled WGS sequence"/>
</dbReference>